<sequence>MSGAIGGPLVNRRIPGEGQNVPTIGIGMRPGSTNLDPSSIKSAILQAIGLGYRHFQITISNSSEQQALKEAIVKALEGGLVKSRDELFITCRVQHHDDAGFDDAVSQDLKKFLEKMQLEYVDLCLVKWQDSDELKRADNWAAMEECRKLGLTKSIGVCDFSYEMLKNMLENGKIPPAVNQVEMQRLLREKELREFCFANKISIIASSITIGEGQDLDLTRFELEGLKNIEEDGQKTADQVVWRWAYEQGVALLLESFSQEHMQQILNILEWN</sequence>
<dbReference type="GO" id="GO:0016491">
    <property type="term" value="F:oxidoreductase activity"/>
    <property type="evidence" value="ECO:0007669"/>
    <property type="project" value="InterPro"/>
</dbReference>
<dbReference type="PRINTS" id="PR00069">
    <property type="entry name" value="ALDKETRDTASE"/>
</dbReference>
<dbReference type="SUPFAM" id="SSF51430">
    <property type="entry name" value="NAD(P)-linked oxidoreductase"/>
    <property type="match status" value="1"/>
</dbReference>
<organism evidence="2 3">
    <name type="scientific">Handroanthus impetiginosus</name>
    <dbReference type="NCBI Taxonomy" id="429701"/>
    <lineage>
        <taxon>Eukaryota</taxon>
        <taxon>Viridiplantae</taxon>
        <taxon>Streptophyta</taxon>
        <taxon>Embryophyta</taxon>
        <taxon>Tracheophyta</taxon>
        <taxon>Spermatophyta</taxon>
        <taxon>Magnoliopsida</taxon>
        <taxon>eudicotyledons</taxon>
        <taxon>Gunneridae</taxon>
        <taxon>Pentapetalae</taxon>
        <taxon>asterids</taxon>
        <taxon>lamiids</taxon>
        <taxon>Lamiales</taxon>
        <taxon>Bignoniaceae</taxon>
        <taxon>Crescentiina</taxon>
        <taxon>Tabebuia alliance</taxon>
        <taxon>Handroanthus</taxon>
    </lineage>
</organism>
<evidence type="ECO:0000313" key="3">
    <source>
        <dbReference type="Proteomes" id="UP000231279"/>
    </source>
</evidence>
<dbReference type="AlphaFoldDB" id="A0A2G9HIX9"/>
<dbReference type="InterPro" id="IPR023210">
    <property type="entry name" value="NADP_OxRdtase_dom"/>
</dbReference>
<evidence type="ECO:0000259" key="1">
    <source>
        <dbReference type="Pfam" id="PF00248"/>
    </source>
</evidence>
<dbReference type="PIRSF" id="PIRSF000097">
    <property type="entry name" value="AKR"/>
    <property type="match status" value="1"/>
</dbReference>
<protein>
    <submittedName>
        <fullName evidence="2">Aldo/keto reductase family protein</fullName>
    </submittedName>
</protein>
<name>A0A2G9HIX9_9LAMI</name>
<comment type="caution">
    <text evidence="2">The sequence shown here is derived from an EMBL/GenBank/DDBJ whole genome shotgun (WGS) entry which is preliminary data.</text>
</comment>
<dbReference type="OrthoDB" id="416253at2759"/>
<dbReference type="EMBL" id="NKXS01001680">
    <property type="protein sequence ID" value="PIN17393.1"/>
    <property type="molecule type" value="Genomic_DNA"/>
</dbReference>
<feature type="domain" description="NADP-dependent oxidoreductase" evidence="1">
    <location>
        <begin position="27"/>
        <end position="270"/>
    </location>
</feature>
<dbReference type="PANTHER" id="PTHR11732">
    <property type="entry name" value="ALDO/KETO REDUCTASE"/>
    <property type="match status" value="1"/>
</dbReference>
<dbReference type="STRING" id="429701.A0A2G9HIX9"/>
<dbReference type="Gene3D" id="3.20.20.100">
    <property type="entry name" value="NADP-dependent oxidoreductase domain"/>
    <property type="match status" value="1"/>
</dbReference>
<proteinExistence type="predicted"/>
<evidence type="ECO:0000313" key="2">
    <source>
        <dbReference type="EMBL" id="PIN17393.1"/>
    </source>
</evidence>
<accession>A0A2G9HIX9</accession>
<keyword evidence="3" id="KW-1185">Reference proteome</keyword>
<dbReference type="Pfam" id="PF00248">
    <property type="entry name" value="Aldo_ket_red"/>
    <property type="match status" value="1"/>
</dbReference>
<dbReference type="Proteomes" id="UP000231279">
    <property type="component" value="Unassembled WGS sequence"/>
</dbReference>
<dbReference type="InterPro" id="IPR036812">
    <property type="entry name" value="NAD(P)_OxRdtase_dom_sf"/>
</dbReference>
<dbReference type="InterPro" id="IPR020471">
    <property type="entry name" value="AKR"/>
</dbReference>
<gene>
    <name evidence="2" type="ORF">CDL12_09963</name>
</gene>
<reference evidence="3" key="1">
    <citation type="journal article" date="2018" name="Gigascience">
        <title>Genome assembly of the Pink Ipe (Handroanthus impetiginosus, Bignoniaceae), a highly valued, ecologically keystone Neotropical timber forest tree.</title>
        <authorList>
            <person name="Silva-Junior O.B."/>
            <person name="Grattapaglia D."/>
            <person name="Novaes E."/>
            <person name="Collevatti R.G."/>
        </authorList>
    </citation>
    <scope>NUCLEOTIDE SEQUENCE [LARGE SCALE GENOMIC DNA]</scope>
    <source>
        <strain evidence="3">cv. UFG-1</strain>
    </source>
</reference>